<reference evidence="3" key="1">
    <citation type="journal article" date="2017" name="Cell">
        <title>Insights into land plant evolution garnered from the Marchantia polymorpha genome.</title>
        <authorList>
            <person name="Bowman J.L."/>
            <person name="Kohchi T."/>
            <person name="Yamato K.T."/>
            <person name="Jenkins J."/>
            <person name="Shu S."/>
            <person name="Ishizaki K."/>
            <person name="Yamaoka S."/>
            <person name="Nishihama R."/>
            <person name="Nakamura Y."/>
            <person name="Berger F."/>
            <person name="Adam C."/>
            <person name="Aki S.S."/>
            <person name="Althoff F."/>
            <person name="Araki T."/>
            <person name="Arteaga-Vazquez M.A."/>
            <person name="Balasubrmanian S."/>
            <person name="Barry K."/>
            <person name="Bauer D."/>
            <person name="Boehm C.R."/>
            <person name="Briginshaw L."/>
            <person name="Caballero-Perez J."/>
            <person name="Catarino B."/>
            <person name="Chen F."/>
            <person name="Chiyoda S."/>
            <person name="Chovatia M."/>
            <person name="Davies K.M."/>
            <person name="Delmans M."/>
            <person name="Demura T."/>
            <person name="Dierschke T."/>
            <person name="Dolan L."/>
            <person name="Dorantes-Acosta A.E."/>
            <person name="Eklund D.M."/>
            <person name="Florent S.N."/>
            <person name="Flores-Sandoval E."/>
            <person name="Fujiyama A."/>
            <person name="Fukuzawa H."/>
            <person name="Galik B."/>
            <person name="Grimanelli D."/>
            <person name="Grimwood J."/>
            <person name="Grossniklaus U."/>
            <person name="Hamada T."/>
            <person name="Haseloff J."/>
            <person name="Hetherington A.J."/>
            <person name="Higo A."/>
            <person name="Hirakawa Y."/>
            <person name="Hundley H.N."/>
            <person name="Ikeda Y."/>
            <person name="Inoue K."/>
            <person name="Inoue S.I."/>
            <person name="Ishida S."/>
            <person name="Jia Q."/>
            <person name="Kakita M."/>
            <person name="Kanazawa T."/>
            <person name="Kawai Y."/>
            <person name="Kawashima T."/>
            <person name="Kennedy M."/>
            <person name="Kinose K."/>
            <person name="Kinoshita T."/>
            <person name="Kohara Y."/>
            <person name="Koide E."/>
            <person name="Komatsu K."/>
            <person name="Kopischke S."/>
            <person name="Kubo M."/>
            <person name="Kyozuka J."/>
            <person name="Lagercrantz U."/>
            <person name="Lin S.S."/>
            <person name="Lindquist E."/>
            <person name="Lipzen A.M."/>
            <person name="Lu C.W."/>
            <person name="De Luna E."/>
            <person name="Martienssen R.A."/>
            <person name="Minamino N."/>
            <person name="Mizutani M."/>
            <person name="Mizutani M."/>
            <person name="Mochizuki N."/>
            <person name="Monte I."/>
            <person name="Mosher R."/>
            <person name="Nagasaki H."/>
            <person name="Nakagami H."/>
            <person name="Naramoto S."/>
            <person name="Nishitani K."/>
            <person name="Ohtani M."/>
            <person name="Okamoto T."/>
            <person name="Okumura M."/>
            <person name="Phillips J."/>
            <person name="Pollak B."/>
            <person name="Reinders A."/>
            <person name="Rovekamp M."/>
            <person name="Sano R."/>
            <person name="Sawa S."/>
            <person name="Schmid M.W."/>
            <person name="Shirakawa M."/>
            <person name="Solano R."/>
            <person name="Spunde A."/>
            <person name="Suetsugu N."/>
            <person name="Sugano S."/>
            <person name="Sugiyama A."/>
            <person name="Sun R."/>
            <person name="Suzuki Y."/>
            <person name="Takenaka M."/>
            <person name="Takezawa D."/>
            <person name="Tomogane H."/>
            <person name="Tsuzuki M."/>
            <person name="Ueda T."/>
            <person name="Umeda M."/>
            <person name="Ward J.M."/>
            <person name="Watanabe Y."/>
            <person name="Yazaki K."/>
            <person name="Yokoyama R."/>
            <person name="Yoshitake Y."/>
            <person name="Yotsui I."/>
            <person name="Zachgo S."/>
            <person name="Schmutz J."/>
        </authorList>
    </citation>
    <scope>NUCLEOTIDE SEQUENCE [LARGE SCALE GENOMIC DNA]</scope>
    <source>
        <strain evidence="3">Tak-1</strain>
    </source>
</reference>
<dbReference type="AlphaFoldDB" id="A0A2R6XU30"/>
<keyword evidence="3" id="KW-1185">Reference proteome</keyword>
<organism evidence="2 3">
    <name type="scientific">Marchantia polymorpha</name>
    <name type="common">Common liverwort</name>
    <name type="synonym">Marchantia aquatica</name>
    <dbReference type="NCBI Taxonomy" id="3197"/>
    <lineage>
        <taxon>Eukaryota</taxon>
        <taxon>Viridiplantae</taxon>
        <taxon>Streptophyta</taxon>
        <taxon>Embryophyta</taxon>
        <taxon>Marchantiophyta</taxon>
        <taxon>Marchantiopsida</taxon>
        <taxon>Marchantiidae</taxon>
        <taxon>Marchantiales</taxon>
        <taxon>Marchantiaceae</taxon>
        <taxon>Marchantia</taxon>
    </lineage>
</organism>
<name>A0A2R6XU30_MARPO</name>
<evidence type="ECO:0000313" key="3">
    <source>
        <dbReference type="Proteomes" id="UP000244005"/>
    </source>
</evidence>
<sequence length="309" mass="33713">MCARPELSTFCTATGRAPCLRLFDGPSFAPTGASSARPIGSSPANDACLSISTLTAREQCQTRAPSVRNPPNPKSSSSSSSSDRLLTGSSFSMAALAPRARARPFNSTSPEKIMRASRNRSMPDGDSSRARLADPPNWPPSESTIRHRSRDGVNSLTQARVRARLSPQRLLRSLPNCAARAKGGKKVADPANRCSGGDKGRCRARNEFLGRISKATRARDECAANARCPSPRRTDVEKDVRLAVDFAYSFATENELVWNIRKLESAIRMIRCGRIQGFTTRVARCPLAYAFVVSTHLRTCFFDSSSCFY</sequence>
<feature type="compositionally biased region" description="Polar residues" evidence="1">
    <location>
        <begin position="83"/>
        <end position="92"/>
    </location>
</feature>
<gene>
    <name evidence="2" type="ORF">MARPO_0002s0099</name>
</gene>
<protein>
    <submittedName>
        <fullName evidence="2">Uncharacterized protein</fullName>
    </submittedName>
</protein>
<dbReference type="EMBL" id="KZ772674">
    <property type="protein sequence ID" value="PTQ49618.1"/>
    <property type="molecule type" value="Genomic_DNA"/>
</dbReference>
<evidence type="ECO:0000313" key="2">
    <source>
        <dbReference type="EMBL" id="PTQ49618.1"/>
    </source>
</evidence>
<evidence type="ECO:0000256" key="1">
    <source>
        <dbReference type="SAM" id="MobiDB-lite"/>
    </source>
</evidence>
<accession>A0A2R6XU30</accession>
<feature type="compositionally biased region" description="Basic and acidic residues" evidence="1">
    <location>
        <begin position="121"/>
        <end position="132"/>
    </location>
</feature>
<feature type="region of interest" description="Disordered" evidence="1">
    <location>
        <begin position="59"/>
        <end position="153"/>
    </location>
</feature>
<dbReference type="Gramene" id="Mp1g27790.1">
    <property type="protein sequence ID" value="Mp1g27790.1.cds1"/>
    <property type="gene ID" value="Mp1g27790"/>
</dbReference>
<dbReference type="Proteomes" id="UP000244005">
    <property type="component" value="Unassembled WGS sequence"/>
</dbReference>
<proteinExistence type="predicted"/>